<name>A0A930UFG2_9FLAO</name>
<dbReference type="Gene3D" id="3.40.630.30">
    <property type="match status" value="1"/>
</dbReference>
<dbReference type="RefSeq" id="WP_194313134.1">
    <property type="nucleotide sequence ID" value="NZ_JADHEC010000050.1"/>
</dbReference>
<gene>
    <name evidence="1" type="ORF">IR213_15100</name>
</gene>
<proteinExistence type="predicted"/>
<sequence length="60" mass="7047">MKIGELKTFETERLLLKPTSKEDVGFILELFNTPKWIEFIGDRKVQNSTDAEEYIETKIL</sequence>
<protein>
    <recommendedName>
        <fullName evidence="3">GNAT family N-acetyltransferase</fullName>
    </recommendedName>
</protein>
<evidence type="ECO:0008006" key="3">
    <source>
        <dbReference type="Google" id="ProtNLM"/>
    </source>
</evidence>
<organism evidence="1 2">
    <name type="scientific">Flavobacterium soyangense</name>
    <dbReference type="NCBI Taxonomy" id="2023265"/>
    <lineage>
        <taxon>Bacteria</taxon>
        <taxon>Pseudomonadati</taxon>
        <taxon>Bacteroidota</taxon>
        <taxon>Flavobacteriia</taxon>
        <taxon>Flavobacteriales</taxon>
        <taxon>Flavobacteriaceae</taxon>
        <taxon>Flavobacterium</taxon>
    </lineage>
</organism>
<dbReference type="InterPro" id="IPR016181">
    <property type="entry name" value="Acyl_CoA_acyltransferase"/>
</dbReference>
<dbReference type="AlphaFoldDB" id="A0A930UFG2"/>
<keyword evidence="2" id="KW-1185">Reference proteome</keyword>
<dbReference type="Proteomes" id="UP000646211">
    <property type="component" value="Unassembled WGS sequence"/>
</dbReference>
<comment type="caution">
    <text evidence="1">The sequence shown here is derived from an EMBL/GenBank/DDBJ whole genome shotgun (WGS) entry which is preliminary data.</text>
</comment>
<evidence type="ECO:0000313" key="1">
    <source>
        <dbReference type="EMBL" id="MBF2709902.1"/>
    </source>
</evidence>
<accession>A0A930UFG2</accession>
<reference evidence="1" key="1">
    <citation type="submission" date="2020-11" db="EMBL/GenBank/DDBJ databases">
        <title>Genome of Flavobacterium soyangense.</title>
        <authorList>
            <person name="Liu Q."/>
            <person name="Xin Y.-H."/>
        </authorList>
    </citation>
    <scope>NUCLEOTIDE SEQUENCE</scope>
    <source>
        <strain evidence="1">CGMCC 1.13493</strain>
    </source>
</reference>
<evidence type="ECO:0000313" key="2">
    <source>
        <dbReference type="Proteomes" id="UP000646211"/>
    </source>
</evidence>
<dbReference type="SUPFAM" id="SSF55729">
    <property type="entry name" value="Acyl-CoA N-acyltransferases (Nat)"/>
    <property type="match status" value="1"/>
</dbReference>
<dbReference type="EMBL" id="JADHEC010000050">
    <property type="protein sequence ID" value="MBF2709902.1"/>
    <property type="molecule type" value="Genomic_DNA"/>
</dbReference>